<dbReference type="SUPFAM" id="SSF161070">
    <property type="entry name" value="SNF-like"/>
    <property type="match status" value="1"/>
</dbReference>
<dbReference type="Proteomes" id="UP000606786">
    <property type="component" value="Unassembled WGS sequence"/>
</dbReference>
<protein>
    <submittedName>
        <fullName evidence="9">(Mediterranean fruit fly) hypothetical protein</fullName>
    </submittedName>
</protein>
<dbReference type="EMBL" id="CAJHJT010000056">
    <property type="protein sequence ID" value="CAD7012069.1"/>
    <property type="molecule type" value="Genomic_DNA"/>
</dbReference>
<name>A0A811VCZ7_CERCA</name>
<dbReference type="InterPro" id="IPR037272">
    <property type="entry name" value="SNS_sf"/>
</dbReference>
<reference evidence="9" key="1">
    <citation type="submission" date="2020-11" db="EMBL/GenBank/DDBJ databases">
        <authorList>
            <person name="Whitehead M."/>
        </authorList>
    </citation>
    <scope>NUCLEOTIDE SEQUENCE</scope>
    <source>
        <strain evidence="9">EGII</strain>
    </source>
</reference>
<organism evidence="9 10">
    <name type="scientific">Ceratitis capitata</name>
    <name type="common">Mediterranean fruit fly</name>
    <name type="synonym">Tephritis capitata</name>
    <dbReference type="NCBI Taxonomy" id="7213"/>
    <lineage>
        <taxon>Eukaryota</taxon>
        <taxon>Metazoa</taxon>
        <taxon>Ecdysozoa</taxon>
        <taxon>Arthropoda</taxon>
        <taxon>Hexapoda</taxon>
        <taxon>Insecta</taxon>
        <taxon>Pterygota</taxon>
        <taxon>Neoptera</taxon>
        <taxon>Endopterygota</taxon>
        <taxon>Diptera</taxon>
        <taxon>Brachycera</taxon>
        <taxon>Muscomorpha</taxon>
        <taxon>Tephritoidea</taxon>
        <taxon>Tephritidae</taxon>
        <taxon>Ceratitis</taxon>
        <taxon>Ceratitis</taxon>
    </lineage>
</organism>
<dbReference type="PANTHER" id="PTHR11616:SF313">
    <property type="entry name" value="TRANSPORTER"/>
    <property type="match status" value="1"/>
</dbReference>
<feature type="transmembrane region" description="Helical" evidence="8">
    <location>
        <begin position="276"/>
        <end position="300"/>
    </location>
</feature>
<feature type="transmembrane region" description="Helical" evidence="8">
    <location>
        <begin position="198"/>
        <end position="220"/>
    </location>
</feature>
<evidence type="ECO:0000256" key="3">
    <source>
        <dbReference type="ARBA" id="ARBA00022448"/>
    </source>
</evidence>
<evidence type="ECO:0000313" key="9">
    <source>
        <dbReference type="EMBL" id="CAD7012069.1"/>
    </source>
</evidence>
<dbReference type="OrthoDB" id="6581954at2759"/>
<dbReference type="PROSITE" id="PS50267">
    <property type="entry name" value="NA_NEUROTRAN_SYMP_3"/>
    <property type="match status" value="1"/>
</dbReference>
<dbReference type="PANTHER" id="PTHR11616">
    <property type="entry name" value="SODIUM/CHLORIDE DEPENDENT TRANSPORTER"/>
    <property type="match status" value="1"/>
</dbReference>
<dbReference type="AlphaFoldDB" id="A0A811VCZ7"/>
<evidence type="ECO:0000256" key="6">
    <source>
        <dbReference type="ARBA" id="ARBA00022989"/>
    </source>
</evidence>
<feature type="transmembrane region" description="Helical" evidence="8">
    <location>
        <begin position="70"/>
        <end position="90"/>
    </location>
</feature>
<feature type="transmembrane region" description="Helical" evidence="8">
    <location>
        <begin position="99"/>
        <end position="119"/>
    </location>
</feature>
<keyword evidence="3" id="KW-0813">Transport</keyword>
<evidence type="ECO:0000256" key="8">
    <source>
        <dbReference type="SAM" id="Phobius"/>
    </source>
</evidence>
<comment type="caution">
    <text evidence="9">The sequence shown here is derived from an EMBL/GenBank/DDBJ whole genome shotgun (WGS) entry which is preliminary data.</text>
</comment>
<evidence type="ECO:0000256" key="1">
    <source>
        <dbReference type="ARBA" id="ARBA00004141"/>
    </source>
</evidence>
<evidence type="ECO:0000313" key="10">
    <source>
        <dbReference type="Proteomes" id="UP000606786"/>
    </source>
</evidence>
<dbReference type="GO" id="GO:0015375">
    <property type="term" value="F:glycine:sodium symporter activity"/>
    <property type="evidence" value="ECO:0007669"/>
    <property type="project" value="TreeGrafter"/>
</dbReference>
<proteinExistence type="inferred from homology"/>
<evidence type="ECO:0000256" key="4">
    <source>
        <dbReference type="ARBA" id="ARBA00022692"/>
    </source>
</evidence>
<feature type="transmembrane region" description="Helical" evidence="8">
    <location>
        <begin position="241"/>
        <end position="264"/>
    </location>
</feature>
<keyword evidence="10" id="KW-1185">Reference proteome</keyword>
<keyword evidence="7 8" id="KW-0472">Membrane</keyword>
<dbReference type="Pfam" id="PF00209">
    <property type="entry name" value="SNF"/>
    <property type="match status" value="1"/>
</dbReference>
<keyword evidence="5" id="KW-0769">Symport</keyword>
<sequence length="380" mass="43211">MDDCFSYEMADQCDAVNGTFYLRTCYNISYAEEHNITELALHALKRPPAEEYFTNYVLGLSSGIEETGGIKVELAACLFVAWAIVFLCLCKGVQSSGKVVYFTALFPYVVLVILFFRGVTLPGAKTGILFYLTPDFKQLANAQFALMETVTTAILDKFPNLRQYKTWVVLFVGIFGYIGGLGFTTNSGMYWLQLMDKYAANWSVLLIAISECVLIAWIYGSQRFLNDIQGMIGKRSKFWNAFWSAMWRYITPATLLFILFFNWVEYKPASYGHYVYPLWADAVGWFIGLLPVLFIFLIAFQQFCKAPKQLTIKERLKLLLRPTAEWGPAGRPCVNLHAERYDSQNYDVVANTQVLINGLPADVSPYEDNSNGYRDEAMQL</sequence>
<evidence type="ECO:0000256" key="5">
    <source>
        <dbReference type="ARBA" id="ARBA00022847"/>
    </source>
</evidence>
<comment type="similarity">
    <text evidence="2">Belongs to the sodium:neurotransmitter symporter (SNF) (TC 2.A.22) family.</text>
</comment>
<comment type="subcellular location">
    <subcellularLocation>
        <location evidence="1">Membrane</location>
        <topology evidence="1">Multi-pass membrane protein</topology>
    </subcellularLocation>
</comment>
<gene>
    <name evidence="9" type="ORF">CCAP1982_LOCUS20169</name>
</gene>
<dbReference type="InterPro" id="IPR000175">
    <property type="entry name" value="Na/ntran_symport"/>
</dbReference>
<keyword evidence="4 8" id="KW-0812">Transmembrane</keyword>
<accession>A0A811VCZ7</accession>
<evidence type="ECO:0000256" key="7">
    <source>
        <dbReference type="ARBA" id="ARBA00023136"/>
    </source>
</evidence>
<keyword evidence="6 8" id="KW-1133">Transmembrane helix</keyword>
<evidence type="ECO:0000256" key="2">
    <source>
        <dbReference type="ARBA" id="ARBA00006459"/>
    </source>
</evidence>
<feature type="transmembrane region" description="Helical" evidence="8">
    <location>
        <begin position="167"/>
        <end position="192"/>
    </location>
</feature>
<dbReference type="GO" id="GO:0005886">
    <property type="term" value="C:plasma membrane"/>
    <property type="evidence" value="ECO:0007669"/>
    <property type="project" value="TreeGrafter"/>
</dbReference>